<accession>A0A7V5CTM4</accession>
<protein>
    <submittedName>
        <fullName evidence="2">Uncharacterized protein</fullName>
    </submittedName>
</protein>
<keyword evidence="1" id="KW-0812">Transmembrane</keyword>
<keyword evidence="1" id="KW-0472">Membrane</keyword>
<dbReference type="AlphaFoldDB" id="A0A7V5CTM4"/>
<sequence>MGWSSLAFAILQSACTAVMAASGLRLLIGVGASVAASGLLPLEELHTDWLRIPMVLLAVVGSLVNLYVIWQMRRLRARPSSQWRMQPVTEKQRRSERLQIVLAVVTLIVVALEESFHIHLFHHG</sequence>
<dbReference type="EMBL" id="DTKL01000065">
    <property type="protein sequence ID" value="HGY95068.1"/>
    <property type="molecule type" value="Genomic_DNA"/>
</dbReference>
<reference evidence="2" key="1">
    <citation type="journal article" date="2020" name="mSystems">
        <title>Genome- and Community-Level Interaction Insights into Carbon Utilization and Element Cycling Functions of Hydrothermarchaeota in Hydrothermal Sediment.</title>
        <authorList>
            <person name="Zhou Z."/>
            <person name="Liu Y."/>
            <person name="Xu W."/>
            <person name="Pan J."/>
            <person name="Luo Z.H."/>
            <person name="Li M."/>
        </authorList>
    </citation>
    <scope>NUCLEOTIDE SEQUENCE [LARGE SCALE GENOMIC DNA]</scope>
    <source>
        <strain evidence="2">SpSt-855</strain>
    </source>
</reference>
<comment type="caution">
    <text evidence="2">The sequence shown here is derived from an EMBL/GenBank/DDBJ whole genome shotgun (WGS) entry which is preliminary data.</text>
</comment>
<keyword evidence="1" id="KW-1133">Transmembrane helix</keyword>
<evidence type="ECO:0000313" key="2">
    <source>
        <dbReference type="EMBL" id="HGY95068.1"/>
    </source>
</evidence>
<feature type="transmembrane region" description="Helical" evidence="1">
    <location>
        <begin position="51"/>
        <end position="70"/>
    </location>
</feature>
<evidence type="ECO:0000256" key="1">
    <source>
        <dbReference type="SAM" id="Phobius"/>
    </source>
</evidence>
<gene>
    <name evidence="2" type="ORF">ENW50_10375</name>
</gene>
<feature type="transmembrane region" description="Helical" evidence="1">
    <location>
        <begin position="100"/>
        <end position="121"/>
    </location>
</feature>
<proteinExistence type="predicted"/>
<organism evidence="2">
    <name type="scientific">Acidobacterium capsulatum</name>
    <dbReference type="NCBI Taxonomy" id="33075"/>
    <lineage>
        <taxon>Bacteria</taxon>
        <taxon>Pseudomonadati</taxon>
        <taxon>Acidobacteriota</taxon>
        <taxon>Terriglobia</taxon>
        <taxon>Terriglobales</taxon>
        <taxon>Acidobacteriaceae</taxon>
        <taxon>Acidobacterium</taxon>
    </lineage>
</organism>
<name>A0A7V5CTM4_9BACT</name>